<dbReference type="InterPro" id="IPR011322">
    <property type="entry name" value="N-reg_PII-like_a/b"/>
</dbReference>
<dbReference type="FunFam" id="3.40.190.10:FF:000123">
    <property type="entry name" value="HIS1p ATP phosphoribosyltransferase"/>
    <property type="match status" value="1"/>
</dbReference>
<dbReference type="Gene3D" id="3.40.190.10">
    <property type="entry name" value="Periplasmic binding protein-like II"/>
    <property type="match status" value="2"/>
</dbReference>
<evidence type="ECO:0000259" key="14">
    <source>
        <dbReference type="Pfam" id="PF01634"/>
    </source>
</evidence>
<evidence type="ECO:0000256" key="7">
    <source>
        <dbReference type="ARBA" id="ARBA00022490"/>
    </source>
</evidence>
<comment type="subcellular location">
    <subcellularLocation>
        <location evidence="2">Cytoplasm</location>
    </subcellularLocation>
</comment>
<evidence type="ECO:0000256" key="10">
    <source>
        <dbReference type="ARBA" id="ARBA00022679"/>
    </source>
</evidence>
<dbReference type="OMA" id="YVMMDYD"/>
<feature type="domain" description="ATP phosphoribosyltransferase catalytic" evidence="14">
    <location>
        <begin position="62"/>
        <end position="233"/>
    </location>
</feature>
<evidence type="ECO:0000259" key="15">
    <source>
        <dbReference type="Pfam" id="PF08029"/>
    </source>
</evidence>
<dbReference type="SUPFAM" id="SSF54913">
    <property type="entry name" value="GlnB-like"/>
    <property type="match status" value="1"/>
</dbReference>
<dbReference type="KEGG" id="mgl:MGL_1477"/>
<evidence type="ECO:0000256" key="3">
    <source>
        <dbReference type="ARBA" id="ARBA00004667"/>
    </source>
</evidence>
<dbReference type="InterPro" id="IPR020621">
    <property type="entry name" value="ATP-PRT_HisG_long"/>
</dbReference>
<dbReference type="OrthoDB" id="2574at2759"/>
<gene>
    <name evidence="16" type="ORF">MGL_1477</name>
</gene>
<dbReference type="InterPro" id="IPR013820">
    <property type="entry name" value="ATP_PRibTrfase_cat"/>
</dbReference>
<dbReference type="Gene3D" id="3.30.70.120">
    <property type="match status" value="1"/>
</dbReference>
<evidence type="ECO:0000256" key="12">
    <source>
        <dbReference type="ARBA" id="ARBA00022840"/>
    </source>
</evidence>
<evidence type="ECO:0000256" key="5">
    <source>
        <dbReference type="ARBA" id="ARBA00011946"/>
    </source>
</evidence>
<dbReference type="PANTHER" id="PTHR21403">
    <property type="entry name" value="ATP PHOSPHORIBOSYLTRANSFERASE ATP-PRTASE"/>
    <property type="match status" value="1"/>
</dbReference>
<dbReference type="GO" id="GO:0005524">
    <property type="term" value="F:ATP binding"/>
    <property type="evidence" value="ECO:0007669"/>
    <property type="project" value="UniProtKB-KW"/>
</dbReference>
<keyword evidence="10" id="KW-0808">Transferase</keyword>
<comment type="catalytic activity">
    <reaction evidence="1">
        <text>1-(5-phospho-beta-D-ribosyl)-ATP + diphosphate = 5-phospho-alpha-D-ribose 1-diphosphate + ATP</text>
        <dbReference type="Rhea" id="RHEA:18473"/>
        <dbReference type="ChEBI" id="CHEBI:30616"/>
        <dbReference type="ChEBI" id="CHEBI:33019"/>
        <dbReference type="ChEBI" id="CHEBI:58017"/>
        <dbReference type="ChEBI" id="CHEBI:73183"/>
        <dbReference type="EC" id="2.4.2.17"/>
    </reaction>
</comment>
<dbReference type="GO" id="GO:0003879">
    <property type="term" value="F:ATP phosphoribosyltransferase activity"/>
    <property type="evidence" value="ECO:0007669"/>
    <property type="project" value="UniProtKB-EC"/>
</dbReference>
<dbReference type="EMBL" id="AAYY01000004">
    <property type="protein sequence ID" value="EDP44080.1"/>
    <property type="molecule type" value="Genomic_DNA"/>
</dbReference>
<evidence type="ECO:0000256" key="2">
    <source>
        <dbReference type="ARBA" id="ARBA00004496"/>
    </source>
</evidence>
<evidence type="ECO:0000256" key="9">
    <source>
        <dbReference type="ARBA" id="ARBA00022676"/>
    </source>
</evidence>
<dbReference type="InParanoid" id="A8PXL8"/>
<dbReference type="VEuPathDB" id="FungiDB:MGL_1477"/>
<comment type="similarity">
    <text evidence="4">Belongs to the ATP phosphoribosyltransferase family.</text>
</comment>
<dbReference type="InterPro" id="IPR001348">
    <property type="entry name" value="ATP_PRibTrfase_HisG"/>
</dbReference>
<dbReference type="NCBIfam" id="TIGR03455">
    <property type="entry name" value="HisG_C-term"/>
    <property type="match status" value="1"/>
</dbReference>
<dbReference type="AlphaFoldDB" id="A8PXL8"/>
<dbReference type="GO" id="GO:0005737">
    <property type="term" value="C:cytoplasm"/>
    <property type="evidence" value="ECO:0007669"/>
    <property type="project" value="UniProtKB-SubCell"/>
</dbReference>
<feature type="domain" description="Histidine biosynthesis HisG C-terminal" evidence="15">
    <location>
        <begin position="238"/>
        <end position="310"/>
    </location>
</feature>
<dbReference type="Proteomes" id="UP000008837">
    <property type="component" value="Unassembled WGS sequence"/>
</dbReference>
<reference evidence="16 17" key="1">
    <citation type="journal article" date="2007" name="Proc. Natl. Acad. Sci. U.S.A.">
        <title>Dandruff-associated Malassezia genomes reveal convergent and divergent virulence traits shared with plant and human fungal pathogens.</title>
        <authorList>
            <person name="Xu J."/>
            <person name="Saunders C.W."/>
            <person name="Hu P."/>
            <person name="Grant R.A."/>
            <person name="Boekhout T."/>
            <person name="Kuramae E.E."/>
            <person name="Kronstad J.W."/>
            <person name="Deangelis Y.M."/>
            <person name="Reeder N.L."/>
            <person name="Johnstone K.R."/>
            <person name="Leland M."/>
            <person name="Fieno A.M."/>
            <person name="Begley W.M."/>
            <person name="Sun Y."/>
            <person name="Lacey M.P."/>
            <person name="Chaudhary T."/>
            <person name="Keough T."/>
            <person name="Chu L."/>
            <person name="Sears R."/>
            <person name="Yuan B."/>
            <person name="Dawson T.L.Jr."/>
        </authorList>
    </citation>
    <scope>NUCLEOTIDE SEQUENCE [LARGE SCALE GENOMIC DNA]</scope>
    <source>
        <strain evidence="17">ATCC MYA-4612 / CBS 7966</strain>
    </source>
</reference>
<dbReference type="GO" id="GO:0000105">
    <property type="term" value="P:L-histidine biosynthetic process"/>
    <property type="evidence" value="ECO:0007669"/>
    <property type="project" value="UniProtKB-UniPathway"/>
</dbReference>
<dbReference type="InterPro" id="IPR018198">
    <property type="entry name" value="ATP_PRibTrfase_CS"/>
</dbReference>
<keyword evidence="17" id="KW-1185">Reference proteome</keyword>
<keyword evidence="7" id="KW-0963">Cytoplasm</keyword>
<evidence type="ECO:0000313" key="16">
    <source>
        <dbReference type="EMBL" id="EDP44080.1"/>
    </source>
</evidence>
<dbReference type="GeneID" id="5855601"/>
<keyword evidence="9" id="KW-0328">Glycosyltransferase</keyword>
<keyword evidence="8" id="KW-0028">Amino-acid biosynthesis</keyword>
<evidence type="ECO:0000256" key="6">
    <source>
        <dbReference type="ARBA" id="ARBA00020998"/>
    </source>
</evidence>
<dbReference type="Pfam" id="PF08029">
    <property type="entry name" value="HisG_C"/>
    <property type="match status" value="1"/>
</dbReference>
<dbReference type="STRING" id="425265.A8PXL8"/>
<keyword evidence="13" id="KW-0368">Histidine biosynthesis</keyword>
<keyword evidence="11" id="KW-0547">Nucleotide-binding</keyword>
<sequence>MSQLLRPENLQDRLLFAIPKKGRLYETCLSLLSGADIQFKRAHRLDVALVTNFPIALVFLPAADIPLFITDGNVDLAITGQDMVQEAGPAVSEGITEVLPLGFGKCKLQVQVPEAIESIKSVEDLVGKKIATSFDLLSSQFFRELEEKKGVPKLNDGRLHTSVQYLSGSVEAACALGLADGIVDLVESGETMRACGLKPIATLLSSEAVLIRSTRPHERTDANLIQLITARIRGVIAASKYVLCQYNIQKDNLAQALSITPGRRAATVSPLRESDWYAVSSMVSRSDVAKIMDQLESVGACDILILSIDNCRV</sequence>
<comment type="pathway">
    <text evidence="3">Amino-acid biosynthesis; L-histidine biosynthesis; L-histidine from 5-phospho-alpha-D-ribose 1-diphosphate: step 1/9.</text>
</comment>
<dbReference type="FunFam" id="3.30.70.120:FF:000003">
    <property type="entry name" value="ATP phosphoribosyltransferase"/>
    <property type="match status" value="1"/>
</dbReference>
<evidence type="ECO:0000256" key="4">
    <source>
        <dbReference type="ARBA" id="ARBA00009372"/>
    </source>
</evidence>
<dbReference type="PROSITE" id="PS01316">
    <property type="entry name" value="ATP_P_PHORIBOSYLTR"/>
    <property type="match status" value="1"/>
</dbReference>
<dbReference type="EC" id="2.4.2.17" evidence="5"/>
<dbReference type="UniPathway" id="UPA00031">
    <property type="reaction ID" value="UER00006"/>
</dbReference>
<dbReference type="RefSeq" id="XP_001731294.1">
    <property type="nucleotide sequence ID" value="XM_001731242.1"/>
</dbReference>
<keyword evidence="12" id="KW-0067">ATP-binding</keyword>
<protein>
    <recommendedName>
        <fullName evidence="6">ATP phosphoribosyltransferase</fullName>
        <ecNumber evidence="5">2.4.2.17</ecNumber>
    </recommendedName>
</protein>
<name>A8PXL8_MALGO</name>
<dbReference type="InterPro" id="IPR013115">
    <property type="entry name" value="HisG_C"/>
</dbReference>
<dbReference type="HAMAP" id="MF_00079">
    <property type="entry name" value="HisG_Long"/>
    <property type="match status" value="1"/>
</dbReference>
<evidence type="ECO:0000256" key="13">
    <source>
        <dbReference type="ARBA" id="ARBA00023102"/>
    </source>
</evidence>
<accession>A8PXL8</accession>
<organism evidence="16 17">
    <name type="scientific">Malassezia globosa (strain ATCC MYA-4612 / CBS 7966)</name>
    <name type="common">Dandruff-associated fungus</name>
    <dbReference type="NCBI Taxonomy" id="425265"/>
    <lineage>
        <taxon>Eukaryota</taxon>
        <taxon>Fungi</taxon>
        <taxon>Dikarya</taxon>
        <taxon>Basidiomycota</taxon>
        <taxon>Ustilaginomycotina</taxon>
        <taxon>Malasseziomycetes</taxon>
        <taxon>Malasseziales</taxon>
        <taxon>Malasseziaceae</taxon>
        <taxon>Malassezia</taxon>
    </lineage>
</organism>
<dbReference type="PANTHER" id="PTHR21403:SF8">
    <property type="entry name" value="ATP PHOSPHORIBOSYLTRANSFERASE"/>
    <property type="match status" value="1"/>
</dbReference>
<evidence type="ECO:0000256" key="1">
    <source>
        <dbReference type="ARBA" id="ARBA00000915"/>
    </source>
</evidence>
<dbReference type="InterPro" id="IPR015867">
    <property type="entry name" value="N-reg_PII/ATP_PRibTrfase_C"/>
</dbReference>
<evidence type="ECO:0000256" key="8">
    <source>
        <dbReference type="ARBA" id="ARBA00022605"/>
    </source>
</evidence>
<dbReference type="SUPFAM" id="SSF53850">
    <property type="entry name" value="Periplasmic binding protein-like II"/>
    <property type="match status" value="1"/>
</dbReference>
<proteinExistence type="inferred from homology"/>
<dbReference type="Pfam" id="PF01634">
    <property type="entry name" value="HisG"/>
    <property type="match status" value="1"/>
</dbReference>
<evidence type="ECO:0000313" key="17">
    <source>
        <dbReference type="Proteomes" id="UP000008837"/>
    </source>
</evidence>
<dbReference type="CDD" id="cd13592">
    <property type="entry name" value="PBP2_HisGL2"/>
    <property type="match status" value="1"/>
</dbReference>
<comment type="caution">
    <text evidence="16">The sequence shown here is derived from an EMBL/GenBank/DDBJ whole genome shotgun (WGS) entry which is preliminary data.</text>
</comment>
<dbReference type="NCBIfam" id="TIGR00070">
    <property type="entry name" value="hisG"/>
    <property type="match status" value="1"/>
</dbReference>
<dbReference type="GO" id="GO:0000287">
    <property type="term" value="F:magnesium ion binding"/>
    <property type="evidence" value="ECO:0007669"/>
    <property type="project" value="InterPro"/>
</dbReference>
<evidence type="ECO:0000256" key="11">
    <source>
        <dbReference type="ARBA" id="ARBA00022741"/>
    </source>
</evidence>
<dbReference type="FunCoup" id="A8PXL8">
    <property type="interactions" value="96"/>
</dbReference>